<keyword evidence="5 7" id="KW-1133">Transmembrane helix</keyword>
<proteinExistence type="inferred from homology"/>
<dbReference type="GO" id="GO:0140359">
    <property type="term" value="F:ABC-type transporter activity"/>
    <property type="evidence" value="ECO:0007669"/>
    <property type="project" value="InterPro"/>
</dbReference>
<name>A0A7S0RIE9_9CHLO</name>
<dbReference type="AlphaFoldDB" id="A0A7S0RIE9"/>
<evidence type="ECO:0000256" key="5">
    <source>
        <dbReference type="ARBA" id="ARBA00022989"/>
    </source>
</evidence>
<dbReference type="PANTHER" id="PTHR48042">
    <property type="entry name" value="ABC TRANSPORTER G FAMILY MEMBER 11"/>
    <property type="match status" value="1"/>
</dbReference>
<evidence type="ECO:0000259" key="8">
    <source>
        <dbReference type="Pfam" id="PF01061"/>
    </source>
</evidence>
<accession>A0A7S0RIE9</accession>
<evidence type="ECO:0000256" key="3">
    <source>
        <dbReference type="ARBA" id="ARBA00022448"/>
    </source>
</evidence>
<gene>
    <name evidence="9" type="ORF">CLEI1391_LOCUS8652</name>
</gene>
<keyword evidence="3" id="KW-0813">Transport</keyword>
<evidence type="ECO:0000256" key="1">
    <source>
        <dbReference type="ARBA" id="ARBA00004141"/>
    </source>
</evidence>
<feature type="domain" description="ABC-2 type transporter transmembrane" evidence="8">
    <location>
        <begin position="2"/>
        <end position="71"/>
    </location>
</feature>
<evidence type="ECO:0000256" key="7">
    <source>
        <dbReference type="SAM" id="Phobius"/>
    </source>
</evidence>
<evidence type="ECO:0000256" key="2">
    <source>
        <dbReference type="ARBA" id="ARBA00005814"/>
    </source>
</evidence>
<comment type="subcellular location">
    <subcellularLocation>
        <location evidence="1">Membrane</location>
        <topology evidence="1">Multi-pass membrane protein</topology>
    </subcellularLocation>
</comment>
<dbReference type="PANTHER" id="PTHR48042:SF11">
    <property type="entry name" value="ABC TRANSPORTER G FAMILY MEMBER 11"/>
    <property type="match status" value="1"/>
</dbReference>
<reference evidence="9" key="1">
    <citation type="submission" date="2021-01" db="EMBL/GenBank/DDBJ databases">
        <authorList>
            <person name="Corre E."/>
            <person name="Pelletier E."/>
            <person name="Niang G."/>
            <person name="Scheremetjew M."/>
            <person name="Finn R."/>
            <person name="Kale V."/>
            <person name="Holt S."/>
            <person name="Cochrane G."/>
            <person name="Meng A."/>
            <person name="Brown T."/>
            <person name="Cohen L."/>
        </authorList>
    </citation>
    <scope>NUCLEOTIDE SEQUENCE</scope>
    <source>
        <strain evidence="9">SAG 11-49</strain>
    </source>
</reference>
<keyword evidence="6 7" id="KW-0472">Membrane</keyword>
<feature type="transmembrane region" description="Helical" evidence="7">
    <location>
        <begin position="17"/>
        <end position="39"/>
    </location>
</feature>
<feature type="transmembrane region" description="Helical" evidence="7">
    <location>
        <begin position="114"/>
        <end position="134"/>
    </location>
</feature>
<dbReference type="Pfam" id="PF01061">
    <property type="entry name" value="ABC2_membrane"/>
    <property type="match status" value="1"/>
</dbReference>
<comment type="similarity">
    <text evidence="2">Belongs to the ABC transporter superfamily. ABCG family. Eye pigment precursor importer (TC 3.A.1.204) subfamily.</text>
</comment>
<protein>
    <recommendedName>
        <fullName evidence="8">ABC-2 type transporter transmembrane domain-containing protein</fullName>
    </recommendedName>
</protein>
<sequence length="140" mass="15450">MVVESLMMAIAAVVPHYLMGIAAGAGIMGMYMLVCGFFQPVGALPGPVWRYPLHYIAYHSYTFAGFMRNEFLGTDGWECACVESGTCPGCTMTGEEIVEYWLKGGNGLNKWADVGIQVAMIAIYRVIFWAMLVAKEKMRT</sequence>
<keyword evidence="4 7" id="KW-0812">Transmembrane</keyword>
<dbReference type="InterPro" id="IPR052215">
    <property type="entry name" value="Plant_ABCG"/>
</dbReference>
<dbReference type="GO" id="GO:0016020">
    <property type="term" value="C:membrane"/>
    <property type="evidence" value="ECO:0007669"/>
    <property type="project" value="UniProtKB-SubCell"/>
</dbReference>
<evidence type="ECO:0000256" key="4">
    <source>
        <dbReference type="ARBA" id="ARBA00022692"/>
    </source>
</evidence>
<organism evidence="9">
    <name type="scientific">Chlamydomonas leiostraca</name>
    <dbReference type="NCBI Taxonomy" id="1034604"/>
    <lineage>
        <taxon>Eukaryota</taxon>
        <taxon>Viridiplantae</taxon>
        <taxon>Chlorophyta</taxon>
        <taxon>core chlorophytes</taxon>
        <taxon>Chlorophyceae</taxon>
        <taxon>CS clade</taxon>
        <taxon>Chlamydomonadales</taxon>
        <taxon>Chlamydomonadaceae</taxon>
        <taxon>Chlamydomonas</taxon>
    </lineage>
</organism>
<dbReference type="InterPro" id="IPR013525">
    <property type="entry name" value="ABC2_TM"/>
</dbReference>
<evidence type="ECO:0000313" key="9">
    <source>
        <dbReference type="EMBL" id="CAD8678704.1"/>
    </source>
</evidence>
<dbReference type="EMBL" id="HBFB01015436">
    <property type="protein sequence ID" value="CAD8678704.1"/>
    <property type="molecule type" value="Transcribed_RNA"/>
</dbReference>
<evidence type="ECO:0000256" key="6">
    <source>
        <dbReference type="ARBA" id="ARBA00023136"/>
    </source>
</evidence>